<dbReference type="InterPro" id="IPR050988">
    <property type="entry name" value="Mannitol_DH/Oxidoreductase"/>
</dbReference>
<dbReference type="Proteomes" id="UP000753724">
    <property type="component" value="Unassembled WGS sequence"/>
</dbReference>
<dbReference type="Gene3D" id="3.40.50.720">
    <property type="entry name" value="NAD(P)-binding Rossmann-like Domain"/>
    <property type="match status" value="1"/>
</dbReference>
<feature type="domain" description="Mannitol dehydrogenase N-terminal" evidence="2">
    <location>
        <begin position="22"/>
        <end position="256"/>
    </location>
</feature>
<dbReference type="PRINTS" id="PR00084">
    <property type="entry name" value="MTLDHDRGNASE"/>
</dbReference>
<evidence type="ECO:0000256" key="1">
    <source>
        <dbReference type="ARBA" id="ARBA00023002"/>
    </source>
</evidence>
<accession>A0ABW9X996</accession>
<protein>
    <submittedName>
        <fullName evidence="4">Mannitol dehydrogenase family protein</fullName>
    </submittedName>
</protein>
<keyword evidence="1" id="KW-0560">Oxidoreductase</keyword>
<evidence type="ECO:0000259" key="2">
    <source>
        <dbReference type="Pfam" id="PF01232"/>
    </source>
</evidence>
<dbReference type="EMBL" id="JAAAPO010000001">
    <property type="protein sequence ID" value="NBC35085.1"/>
    <property type="molecule type" value="Genomic_DNA"/>
</dbReference>
<dbReference type="SUPFAM" id="SSF48179">
    <property type="entry name" value="6-phosphogluconate dehydrogenase C-terminal domain-like"/>
    <property type="match status" value="1"/>
</dbReference>
<dbReference type="PANTHER" id="PTHR43362:SF1">
    <property type="entry name" value="MANNITOL DEHYDROGENASE 2-RELATED"/>
    <property type="match status" value="1"/>
</dbReference>
<comment type="caution">
    <text evidence="4">The sequence shown here is derived from an EMBL/GenBank/DDBJ whole genome shotgun (WGS) entry which is preliminary data.</text>
</comment>
<dbReference type="InterPro" id="IPR013131">
    <property type="entry name" value="Mannitol_DH_N"/>
</dbReference>
<evidence type="ECO:0000313" key="5">
    <source>
        <dbReference type="Proteomes" id="UP000753724"/>
    </source>
</evidence>
<dbReference type="PANTHER" id="PTHR43362">
    <property type="entry name" value="MANNITOL DEHYDROGENASE DSF1-RELATED"/>
    <property type="match status" value="1"/>
</dbReference>
<dbReference type="InterPro" id="IPR000669">
    <property type="entry name" value="Mannitol_DH"/>
</dbReference>
<organism evidence="4 5">
    <name type="scientific">Novosphingobium ovatum</name>
    <dbReference type="NCBI Taxonomy" id="1908523"/>
    <lineage>
        <taxon>Bacteria</taxon>
        <taxon>Pseudomonadati</taxon>
        <taxon>Pseudomonadota</taxon>
        <taxon>Alphaproteobacteria</taxon>
        <taxon>Sphingomonadales</taxon>
        <taxon>Sphingomonadaceae</taxon>
        <taxon>Novosphingobium</taxon>
    </lineage>
</organism>
<proteinExistence type="predicted"/>
<dbReference type="InterPro" id="IPR036291">
    <property type="entry name" value="NAD(P)-bd_dom_sf"/>
</dbReference>
<sequence length="454" mass="48495">MSVSHWGGDQTPAYDRAAKRVGIVHFGLGAFTRAHQAWYTDRAMALAGGDWMIAGVSLRSPDVGDQLNPQDGLYMLAEKSGSGTRLQQIGSVAEVLLATRQRASIAIMLIAPSTHMVTFTVTEKGYCRRPDGSLDLDLAEGGFYPLLADAFARRKAAGIGGLTLLSCDNLADNGRQLHRLITAYLVARAPDLVDWFHTQCRCPNSMVDRIVPATTDTDRAEAAALTGLRDEGLVVTEPFSQWVIEDDFAGPRPAWDQVGAQIVADVAPYEMAKLRMLNGAHSALAYLGLARGYAYVHQAVGDPDLADLVRRLMLDEAAPTIPAPPGMDLAAYAVALLARFANPALNHRLIQIAMDGSQKIPQRWLATLAAHQARGRACPAIRAALAAWLRHVRGDNGAHWGAVDDPMAADLAALWAQHGPGGIVAALFGAGGPLASDWTPTPEDIAALQPEITA</sequence>
<feature type="domain" description="Mannitol dehydrogenase C-terminal" evidence="3">
    <location>
        <begin position="265"/>
        <end position="413"/>
    </location>
</feature>
<dbReference type="Pfam" id="PF08125">
    <property type="entry name" value="Mannitol_dh_C"/>
    <property type="match status" value="1"/>
</dbReference>
<name>A0ABW9X996_9SPHN</name>
<dbReference type="SUPFAM" id="SSF51735">
    <property type="entry name" value="NAD(P)-binding Rossmann-fold domains"/>
    <property type="match status" value="1"/>
</dbReference>
<gene>
    <name evidence="4" type="ORF">GTZ99_00765</name>
</gene>
<dbReference type="InterPro" id="IPR008927">
    <property type="entry name" value="6-PGluconate_DH-like_C_sf"/>
</dbReference>
<dbReference type="Pfam" id="PF01232">
    <property type="entry name" value="Mannitol_dh"/>
    <property type="match status" value="1"/>
</dbReference>
<dbReference type="InterPro" id="IPR013118">
    <property type="entry name" value="Mannitol_DH_C"/>
</dbReference>
<evidence type="ECO:0000259" key="3">
    <source>
        <dbReference type="Pfam" id="PF08125"/>
    </source>
</evidence>
<dbReference type="Gene3D" id="1.10.1040.10">
    <property type="entry name" value="N-(1-d-carboxylethyl)-l-norvaline Dehydrogenase, domain 2"/>
    <property type="match status" value="1"/>
</dbReference>
<evidence type="ECO:0000313" key="4">
    <source>
        <dbReference type="EMBL" id="NBC35085.1"/>
    </source>
</evidence>
<reference evidence="5" key="1">
    <citation type="submission" date="2020-01" db="EMBL/GenBank/DDBJ databases">
        <title>Sphingomonas sp. strain CSW-10.</title>
        <authorList>
            <person name="Chen W.-M."/>
        </authorList>
    </citation>
    <scope>NUCLEOTIDE SEQUENCE [LARGE SCALE GENOMIC DNA]</scope>
    <source>
        <strain evidence="5">FSY-8</strain>
    </source>
</reference>
<dbReference type="InterPro" id="IPR013328">
    <property type="entry name" value="6PGD_dom2"/>
</dbReference>
<keyword evidence="5" id="KW-1185">Reference proteome</keyword>